<dbReference type="Proteomes" id="UP000187464">
    <property type="component" value="Chromosome I"/>
</dbReference>
<dbReference type="AlphaFoldDB" id="A0A1R3T8R8"/>
<dbReference type="GO" id="GO:0008915">
    <property type="term" value="F:lipid-A-disaccharide synthase activity"/>
    <property type="evidence" value="ECO:0007669"/>
    <property type="project" value="InterPro"/>
</dbReference>
<name>A0A1R3T8R8_9BACT</name>
<dbReference type="KEGG" id="psac:PSM36_1525"/>
<dbReference type="RefSeq" id="WP_076930350.1">
    <property type="nucleotide sequence ID" value="NZ_LT605205.1"/>
</dbReference>
<dbReference type="SMART" id="SM01259">
    <property type="entry name" value="LAB_N"/>
    <property type="match status" value="2"/>
</dbReference>
<feature type="transmembrane region" description="Helical" evidence="1">
    <location>
        <begin position="91"/>
        <end position="109"/>
    </location>
</feature>
<keyword evidence="1" id="KW-1133">Transmembrane helix</keyword>
<dbReference type="GO" id="GO:0009245">
    <property type="term" value="P:lipid A biosynthetic process"/>
    <property type="evidence" value="ECO:0007669"/>
    <property type="project" value="InterPro"/>
</dbReference>
<evidence type="ECO:0000259" key="2">
    <source>
        <dbReference type="SMART" id="SM01259"/>
    </source>
</evidence>
<feature type="transmembrane region" description="Helical" evidence="1">
    <location>
        <begin position="37"/>
        <end position="57"/>
    </location>
</feature>
<keyword evidence="1" id="KW-0472">Membrane</keyword>
<dbReference type="EMBL" id="LT605205">
    <property type="protein sequence ID" value="SCD20345.1"/>
    <property type="molecule type" value="Genomic_DNA"/>
</dbReference>
<dbReference type="InterPro" id="IPR011499">
    <property type="entry name" value="Lipid_A_biosynth_N"/>
</dbReference>
<protein>
    <submittedName>
        <fullName evidence="3">Lipid-A-disaccharide synthase</fullName>
    </submittedName>
</protein>
<feature type="transmembrane region" description="Helical" evidence="1">
    <location>
        <begin position="63"/>
        <end position="79"/>
    </location>
</feature>
<evidence type="ECO:0000313" key="3">
    <source>
        <dbReference type="EMBL" id="SCD20345.1"/>
    </source>
</evidence>
<dbReference type="STRING" id="1642647.PSM36_1525"/>
<evidence type="ECO:0000313" key="4">
    <source>
        <dbReference type="Proteomes" id="UP000187464"/>
    </source>
</evidence>
<proteinExistence type="predicted"/>
<keyword evidence="1" id="KW-0812">Transmembrane</keyword>
<accession>A0A1R3T8R8</accession>
<organism evidence="3 4">
    <name type="scientific">Proteiniphilum saccharofermentans</name>
    <dbReference type="NCBI Taxonomy" id="1642647"/>
    <lineage>
        <taxon>Bacteria</taxon>
        <taxon>Pseudomonadati</taxon>
        <taxon>Bacteroidota</taxon>
        <taxon>Bacteroidia</taxon>
        <taxon>Bacteroidales</taxon>
        <taxon>Dysgonomonadaceae</taxon>
        <taxon>Proteiniphilum</taxon>
    </lineage>
</organism>
<feature type="transmembrane region" description="Helical" evidence="1">
    <location>
        <begin position="158"/>
        <end position="180"/>
    </location>
</feature>
<dbReference type="Pfam" id="PF07578">
    <property type="entry name" value="LAB_N"/>
    <property type="match status" value="2"/>
</dbReference>
<feature type="transmembrane region" description="Helical" evidence="1">
    <location>
        <begin position="6"/>
        <end position="25"/>
    </location>
</feature>
<evidence type="ECO:0000256" key="1">
    <source>
        <dbReference type="SAM" id="Phobius"/>
    </source>
</evidence>
<dbReference type="Gene3D" id="1.20.1280.290">
    <property type="match status" value="2"/>
</dbReference>
<keyword evidence="4" id="KW-1185">Reference proteome</keyword>
<feature type="transmembrane region" description="Helical" evidence="1">
    <location>
        <begin position="186"/>
        <end position="205"/>
    </location>
</feature>
<gene>
    <name evidence="3" type="ORF">PSM36_1525</name>
</gene>
<dbReference type="GO" id="GO:0016020">
    <property type="term" value="C:membrane"/>
    <property type="evidence" value="ECO:0007669"/>
    <property type="project" value="GOC"/>
</dbReference>
<sequence>MQGTTIWIYGIGFLAQIFFSARILYQWIVTEKAKKIISPPIFWILSIFGSYLLFIYGVLRNDFAIIFGQFIAYYIYLWNLNMQGIWKQIHVGLKAILLLTPVIAVALLMRDMNAFTTLFFRQKDIPVWLLIFGSAGQVLFTFRFIYQWIYSAHLHRSVLPIGFWIISLLGSGIIVAYGIIRHDPVLILGQSVGFVAYVRNIMIGLQTKTNVPI</sequence>
<feature type="domain" description="Lipid A biosynthesis N-terminal" evidence="2">
    <location>
        <begin position="11"/>
        <end position="82"/>
    </location>
</feature>
<reference evidence="4" key="1">
    <citation type="submission" date="2016-08" db="EMBL/GenBank/DDBJ databases">
        <authorList>
            <person name="Wibberg D."/>
        </authorList>
    </citation>
    <scope>NUCLEOTIDE SEQUENCE [LARGE SCALE GENOMIC DNA]</scope>
</reference>
<feature type="domain" description="Lipid A biosynthesis N-terminal" evidence="2">
    <location>
        <begin position="132"/>
        <end position="203"/>
    </location>
</feature>
<feature type="transmembrane region" description="Helical" evidence="1">
    <location>
        <begin position="125"/>
        <end position="146"/>
    </location>
</feature>